<dbReference type="InterPro" id="IPR006204">
    <property type="entry name" value="GHMP_kinase_N_dom"/>
</dbReference>
<dbReference type="Gene3D" id="3.30.70.890">
    <property type="entry name" value="GHMP kinase, C-terminal domain"/>
    <property type="match status" value="1"/>
</dbReference>
<comment type="subcellular location">
    <subcellularLocation>
        <location evidence="11">Cytoplasm</location>
    </subcellularLocation>
</comment>
<evidence type="ECO:0000256" key="3">
    <source>
        <dbReference type="ARBA" id="ARBA00022679"/>
    </source>
</evidence>
<dbReference type="InterPro" id="IPR036554">
    <property type="entry name" value="GHMP_kinase_C_sf"/>
</dbReference>
<reference evidence="14 15" key="1">
    <citation type="submission" date="2014-03" db="EMBL/GenBank/DDBJ databases">
        <title>Draft genome sequence of the novel thermoacidophilic archaea Acidianus copahuensis ALE1 strain, isolated from Copahue volcanic area in Neuquen Argentina.</title>
        <authorList>
            <person name="Urbieta M.S."/>
            <person name="Rascovan N."/>
            <person name="Castro C."/>
            <person name="Revale S."/>
            <person name="Giaveno M.A."/>
            <person name="Vazquez M.P."/>
            <person name="Donati E.R."/>
        </authorList>
    </citation>
    <scope>NUCLEOTIDE SEQUENCE [LARGE SCALE GENOMIC DNA]</scope>
    <source>
        <strain evidence="14 15">ALE1</strain>
    </source>
</reference>
<evidence type="ECO:0000256" key="10">
    <source>
        <dbReference type="ARBA" id="ARBA00029438"/>
    </source>
</evidence>
<dbReference type="GO" id="GO:0004496">
    <property type="term" value="F:mevalonate kinase activity"/>
    <property type="evidence" value="ECO:0007669"/>
    <property type="project" value="UniProtKB-UniRule"/>
</dbReference>
<comment type="cofactor">
    <cofactor evidence="11">
        <name>Mg(2+)</name>
        <dbReference type="ChEBI" id="CHEBI:18420"/>
    </cofactor>
</comment>
<evidence type="ECO:0000256" key="8">
    <source>
        <dbReference type="ARBA" id="ARBA00023098"/>
    </source>
</evidence>
<evidence type="ECO:0000259" key="13">
    <source>
        <dbReference type="Pfam" id="PF08544"/>
    </source>
</evidence>
<dbReference type="UniPathway" id="UPA00057">
    <property type="reaction ID" value="UER00098"/>
</dbReference>
<dbReference type="GO" id="GO:0019287">
    <property type="term" value="P:isopentenyl diphosphate biosynthetic process, mevalonate pathway"/>
    <property type="evidence" value="ECO:0007669"/>
    <property type="project" value="UniProtKB-UniRule"/>
</dbReference>
<dbReference type="EC" id="2.7.1.36" evidence="11"/>
<comment type="caution">
    <text evidence="11">Lacks conserved residue(s) required for the propagation of feature annotation.</text>
</comment>
<dbReference type="SUPFAM" id="SSF55060">
    <property type="entry name" value="GHMP Kinase, C-terminal domain"/>
    <property type="match status" value="1"/>
</dbReference>
<dbReference type="Gene3D" id="3.30.230.10">
    <property type="match status" value="1"/>
</dbReference>
<keyword evidence="6 11" id="KW-0067">ATP-binding</keyword>
<evidence type="ECO:0000256" key="1">
    <source>
        <dbReference type="ARBA" id="ARBA00022490"/>
    </source>
</evidence>
<dbReference type="PRINTS" id="PR00959">
    <property type="entry name" value="MEVGALKINASE"/>
</dbReference>
<keyword evidence="5 11" id="KW-0418">Kinase</keyword>
<keyword evidence="1 11" id="KW-0963">Cytoplasm</keyword>
<evidence type="ECO:0000313" key="14">
    <source>
        <dbReference type="EMBL" id="EZQ06761.1"/>
    </source>
</evidence>
<dbReference type="STRING" id="1160895.CM19_05055"/>
<dbReference type="InterPro" id="IPR020568">
    <property type="entry name" value="Ribosomal_Su5_D2-typ_SF"/>
</dbReference>
<protein>
    <recommendedName>
        <fullName evidence="11">Mevalonate kinase</fullName>
        <shortName evidence="11">MK</shortName>
        <shortName evidence="11">MVK</shortName>
        <ecNumber evidence="11">2.7.1.36</ecNumber>
    </recommendedName>
</protein>
<dbReference type="Pfam" id="PF08544">
    <property type="entry name" value="GHMP_kinases_C"/>
    <property type="match status" value="1"/>
</dbReference>
<dbReference type="SUPFAM" id="SSF54211">
    <property type="entry name" value="Ribosomal protein S5 domain 2-like"/>
    <property type="match status" value="1"/>
</dbReference>
<comment type="pathway">
    <text evidence="10 11">Isoprenoid biosynthesis; isopentenyl diphosphate biosynthesis via mevalonate pathway; isopentenyl diphosphate from (R)-mevalonate: step 1/3.</text>
</comment>
<dbReference type="InterPro" id="IPR022937">
    <property type="entry name" value="Mevalonate_kinase_arc"/>
</dbReference>
<dbReference type="InterPro" id="IPR013750">
    <property type="entry name" value="GHMP_kinase_C_dom"/>
</dbReference>
<sequence>MEVPLKATLFGEHAVVYGEPAIAMTISEKMVIRIMESDKLIFKSNSLAIKGVKVELDGMKLESEEASRILSYVIHAVDHFGKRKPALIDVESPVEPSVGLGTSAGIIVGIVSAYSKFLGYQLCKEEIAKISHKVELEVQGIGSRMDTNTISIGGLLYFKREGGYEKINKEVKISAGYIKRTSTTAEILKRVKALKEKDEDLFKEIIITIGKTVDRAKKAIENDDREELGNLMYVNHGLLMSLGITIPPIDEMVSSAKTLGIQGCKISGGGGGGLVVCTEDERSKILLSYIGAKLINSKQSNEGVMIKEIRQ</sequence>
<comment type="subunit">
    <text evidence="11">Homodimer.</text>
</comment>
<feature type="domain" description="GHMP kinase C-terminal" evidence="13">
    <location>
        <begin position="217"/>
        <end position="285"/>
    </location>
</feature>
<dbReference type="Pfam" id="PF00288">
    <property type="entry name" value="GHMP_kinases_N"/>
    <property type="match status" value="1"/>
</dbReference>
<evidence type="ECO:0000256" key="11">
    <source>
        <dbReference type="HAMAP-Rule" id="MF_00217"/>
    </source>
</evidence>
<keyword evidence="15" id="KW-1185">Reference proteome</keyword>
<evidence type="ECO:0000256" key="9">
    <source>
        <dbReference type="ARBA" id="ARBA00023229"/>
    </source>
</evidence>
<keyword evidence="7 11" id="KW-0460">Magnesium</keyword>
<gene>
    <name evidence="11" type="primary">mvk</name>
    <name evidence="14" type="ORF">CM19_05055</name>
</gene>
<dbReference type="HAMAP" id="MF_00217">
    <property type="entry name" value="Mevalonate_kinase"/>
    <property type="match status" value="1"/>
</dbReference>
<dbReference type="GO" id="GO:0005524">
    <property type="term" value="F:ATP binding"/>
    <property type="evidence" value="ECO:0007669"/>
    <property type="project" value="UniProtKB-UniRule"/>
</dbReference>
<dbReference type="Proteomes" id="UP000024332">
    <property type="component" value="Unassembled WGS sequence"/>
</dbReference>
<name>A0A031LP25_9CREN</name>
<dbReference type="AlphaFoldDB" id="A0A031LP25"/>
<evidence type="ECO:0000256" key="7">
    <source>
        <dbReference type="ARBA" id="ARBA00022842"/>
    </source>
</evidence>
<feature type="domain" description="GHMP kinase N-terminal" evidence="12">
    <location>
        <begin position="72"/>
        <end position="149"/>
    </location>
</feature>
<keyword evidence="4 11" id="KW-0547">Nucleotide-binding</keyword>
<evidence type="ECO:0000259" key="12">
    <source>
        <dbReference type="Pfam" id="PF00288"/>
    </source>
</evidence>
<dbReference type="PANTHER" id="PTHR43290:SF2">
    <property type="entry name" value="MEVALONATE KINASE"/>
    <property type="match status" value="1"/>
</dbReference>
<comment type="function">
    <text evidence="11">Catalyzes the phosphorylation of (R)-mevalonate (MVA) to (R)-mevalonate 5-phosphate (MVAP). Functions in the mevalonate (MVA) pathway leading to isopentenyl diphosphate (IPP), a key precursor for the biosynthesis of isoprenoid compounds such as archaeal membrane lipids.</text>
</comment>
<organism evidence="14 15">
    <name type="scientific">Candidatus Acidianus copahuensis</name>
    <dbReference type="NCBI Taxonomy" id="1160895"/>
    <lineage>
        <taxon>Archaea</taxon>
        <taxon>Thermoproteota</taxon>
        <taxon>Thermoprotei</taxon>
        <taxon>Sulfolobales</taxon>
        <taxon>Sulfolobaceae</taxon>
        <taxon>Acidianus</taxon>
    </lineage>
</organism>
<evidence type="ECO:0000256" key="6">
    <source>
        <dbReference type="ARBA" id="ARBA00022840"/>
    </source>
</evidence>
<keyword evidence="3 11" id="KW-0808">Transferase</keyword>
<dbReference type="PANTHER" id="PTHR43290">
    <property type="entry name" value="MEVALONATE KINASE"/>
    <property type="match status" value="1"/>
</dbReference>
<evidence type="ECO:0000313" key="15">
    <source>
        <dbReference type="Proteomes" id="UP000024332"/>
    </source>
</evidence>
<dbReference type="GO" id="GO:0000287">
    <property type="term" value="F:magnesium ion binding"/>
    <property type="evidence" value="ECO:0007669"/>
    <property type="project" value="UniProtKB-UniRule"/>
</dbReference>
<feature type="active site" description="Proton acceptor" evidence="11">
    <location>
        <position position="146"/>
    </location>
</feature>
<comment type="catalytic activity">
    <reaction evidence="11">
        <text>(R)-mevalonate + ATP = (R)-5-phosphomevalonate + ADP + H(+)</text>
        <dbReference type="Rhea" id="RHEA:17065"/>
        <dbReference type="ChEBI" id="CHEBI:15378"/>
        <dbReference type="ChEBI" id="CHEBI:30616"/>
        <dbReference type="ChEBI" id="CHEBI:36464"/>
        <dbReference type="ChEBI" id="CHEBI:58146"/>
        <dbReference type="ChEBI" id="CHEBI:456216"/>
        <dbReference type="EC" id="2.7.1.36"/>
    </reaction>
</comment>
<evidence type="ECO:0000256" key="4">
    <source>
        <dbReference type="ARBA" id="ARBA00022741"/>
    </source>
</evidence>
<dbReference type="NCBIfam" id="TIGR00549">
    <property type="entry name" value="mevalon_kin"/>
    <property type="match status" value="1"/>
</dbReference>
<evidence type="ECO:0000256" key="2">
    <source>
        <dbReference type="ARBA" id="ARBA00022516"/>
    </source>
</evidence>
<accession>A0A031LP25</accession>
<dbReference type="InterPro" id="IPR014721">
    <property type="entry name" value="Ribsml_uS5_D2-typ_fold_subgr"/>
</dbReference>
<comment type="similarity">
    <text evidence="11">Belongs to the GHMP kinase family. Mevalonate kinase subfamily.</text>
</comment>
<evidence type="ECO:0000256" key="5">
    <source>
        <dbReference type="ARBA" id="ARBA00022777"/>
    </source>
</evidence>
<dbReference type="GO" id="GO:0005829">
    <property type="term" value="C:cytosol"/>
    <property type="evidence" value="ECO:0007669"/>
    <property type="project" value="TreeGrafter"/>
</dbReference>
<dbReference type="InterPro" id="IPR006205">
    <property type="entry name" value="Mev_gal_kin"/>
</dbReference>
<proteinExistence type="inferred from homology"/>
<keyword evidence="9 11" id="KW-0414">Isoprene biosynthesis</keyword>
<dbReference type="EMBL" id="JFZT01000039">
    <property type="protein sequence ID" value="EZQ06761.1"/>
    <property type="molecule type" value="Genomic_DNA"/>
</dbReference>
<comment type="caution">
    <text evidence="14">The sequence shown here is derived from an EMBL/GenBank/DDBJ whole genome shotgun (WGS) entry which is preliminary data.</text>
</comment>
<keyword evidence="8 11" id="KW-0443">Lipid metabolism</keyword>
<keyword evidence="2 11" id="KW-0444">Lipid biosynthesis</keyword>